<accession>A0AAV3NXK5</accession>
<evidence type="ECO:0000313" key="1">
    <source>
        <dbReference type="EMBL" id="GAA0143851.1"/>
    </source>
</evidence>
<comment type="caution">
    <text evidence="1">The sequence shown here is derived from an EMBL/GenBank/DDBJ whole genome shotgun (WGS) entry which is preliminary data.</text>
</comment>
<reference evidence="1 2" key="1">
    <citation type="submission" date="2024-01" db="EMBL/GenBank/DDBJ databases">
        <title>The complete chloroplast genome sequence of Lithospermum erythrorhizon: insights into the phylogenetic relationship among Boraginaceae species and the maternal lineages of purple gromwells.</title>
        <authorList>
            <person name="Okada T."/>
            <person name="Watanabe K."/>
        </authorList>
    </citation>
    <scope>NUCLEOTIDE SEQUENCE [LARGE SCALE GENOMIC DNA]</scope>
</reference>
<protein>
    <submittedName>
        <fullName evidence="1">Uncharacterized protein</fullName>
    </submittedName>
</protein>
<organism evidence="1 2">
    <name type="scientific">Lithospermum erythrorhizon</name>
    <name type="common">Purple gromwell</name>
    <name type="synonym">Lithospermum officinale var. erythrorhizon</name>
    <dbReference type="NCBI Taxonomy" id="34254"/>
    <lineage>
        <taxon>Eukaryota</taxon>
        <taxon>Viridiplantae</taxon>
        <taxon>Streptophyta</taxon>
        <taxon>Embryophyta</taxon>
        <taxon>Tracheophyta</taxon>
        <taxon>Spermatophyta</taxon>
        <taxon>Magnoliopsida</taxon>
        <taxon>eudicotyledons</taxon>
        <taxon>Gunneridae</taxon>
        <taxon>Pentapetalae</taxon>
        <taxon>asterids</taxon>
        <taxon>lamiids</taxon>
        <taxon>Boraginales</taxon>
        <taxon>Boraginaceae</taxon>
        <taxon>Boraginoideae</taxon>
        <taxon>Lithospermeae</taxon>
        <taxon>Lithospermum</taxon>
    </lineage>
</organism>
<proteinExistence type="predicted"/>
<evidence type="ECO:0000313" key="2">
    <source>
        <dbReference type="Proteomes" id="UP001454036"/>
    </source>
</evidence>
<keyword evidence="2" id="KW-1185">Reference proteome</keyword>
<sequence length="303" mass="34564">MSSTSKFHVIDAKTTYNMLLGRPWIHSNNIVPSTLHQCFKYSKDGVKMTIKLPITRIKKMSAKSKPLAEFIIHVDADTTEHGEVETLPKNKMLGSKSYDLLVKAGSDPKKDELMGTIPPELTDKKVHGLSETQKMLKDRRQAIKSLHTGLEYTLPPPVRIAIKRANNNYISEEEDVSPNKPEVRVRVEINRLRDLRLDASNEHQKSIFQMVGAPRQQRKSVFQRLGAAIQKRKSVFERLGPVRRKTPAFDKSKVTKMSKEFKGRDEKDYQLHNAPAAIPQWRVKPKKEPLLEEPEQLKVSVGS</sequence>
<dbReference type="Proteomes" id="UP001454036">
    <property type="component" value="Unassembled WGS sequence"/>
</dbReference>
<gene>
    <name evidence="1" type="ORF">LIER_04437</name>
</gene>
<dbReference type="PANTHER" id="PTHR33240:SF8">
    <property type="entry name" value="OS03G0439900 PROTEIN"/>
    <property type="match status" value="1"/>
</dbReference>
<dbReference type="EMBL" id="BAABME010000569">
    <property type="protein sequence ID" value="GAA0143851.1"/>
    <property type="molecule type" value="Genomic_DNA"/>
</dbReference>
<name>A0AAV3NXK5_LITER</name>
<dbReference type="PANTHER" id="PTHR33240">
    <property type="entry name" value="OS08G0508500 PROTEIN"/>
    <property type="match status" value="1"/>
</dbReference>
<dbReference type="AlphaFoldDB" id="A0AAV3NXK5"/>